<accession>A0A291E0S5</accession>
<dbReference type="RefSeq" id="WP_061279211.1">
    <property type="nucleotide sequence ID" value="NZ_CP023525.1"/>
</dbReference>
<protein>
    <submittedName>
        <fullName evidence="3">Uncharacterized protein</fullName>
    </submittedName>
</protein>
<reference evidence="4 7" key="2">
    <citation type="submission" date="2018-06" db="EMBL/GenBank/DDBJ databases">
        <authorList>
            <consortium name="Pathogen Informatics"/>
            <person name="Doyle S."/>
        </authorList>
    </citation>
    <scope>NUCLEOTIDE SEQUENCE [LARGE SCALE GENOMIC DNA]</scope>
    <source>
        <strain evidence="4 7">NCTC12120</strain>
    </source>
</reference>
<evidence type="ECO:0000313" key="6">
    <source>
        <dbReference type="Proteomes" id="UP000217979"/>
    </source>
</evidence>
<keyword evidence="1" id="KW-0732">Signal</keyword>
<gene>
    <name evidence="2" type="ORF">CO704_12285</name>
    <name evidence="3" type="ORF">CO704_16865</name>
    <name evidence="4" type="ORF">NCTC12120_00468</name>
    <name evidence="5" type="ORF">NCTC12120_06550</name>
</gene>
<feature type="signal peptide" evidence="1">
    <location>
        <begin position="1"/>
        <end position="23"/>
    </location>
</feature>
<dbReference type="EMBL" id="UAVU01000003">
    <property type="protein sequence ID" value="SQA96708.1"/>
    <property type="molecule type" value="Genomic_DNA"/>
</dbReference>
<organism evidence="3 6">
    <name type="scientific">Cedecea neteri</name>
    <dbReference type="NCBI Taxonomy" id="158822"/>
    <lineage>
        <taxon>Bacteria</taxon>
        <taxon>Pseudomonadati</taxon>
        <taxon>Pseudomonadota</taxon>
        <taxon>Gammaproteobacteria</taxon>
        <taxon>Enterobacterales</taxon>
        <taxon>Enterobacteriaceae</taxon>
        <taxon>Cedecea</taxon>
    </lineage>
</organism>
<reference evidence="3 6" key="1">
    <citation type="submission" date="2017-09" db="EMBL/GenBank/DDBJ databases">
        <title>FDA dAtabase for Regulatory Grade micrObial Sequences (FDA-ARGOS): Supporting development and validation of Infectious Disease Dx tests.</title>
        <authorList>
            <person name="Minogue T."/>
            <person name="Wolcott M."/>
            <person name="Wasieloski L."/>
            <person name="Aguilar W."/>
            <person name="Moore D."/>
            <person name="Tallon L."/>
            <person name="Sadzewicz L."/>
            <person name="Ott S."/>
            <person name="Zhao X."/>
            <person name="Nagaraj S."/>
            <person name="Vavikolanu K."/>
            <person name="Aluvathingal J."/>
            <person name="Nadendla S."/>
            <person name="Sichtig H."/>
        </authorList>
    </citation>
    <scope>NUCLEOTIDE SEQUENCE [LARGE SCALE GENOMIC DNA]</scope>
    <source>
        <strain evidence="3 6">FDAARGOS_392</strain>
    </source>
</reference>
<sequence length="175" mass="18794">MKGIKLVSGLTTTLLLISHVALADWRTKVSDDVFTGGHTGLMLGTETEEKGLILDCTKDSLSLSYFEKDDTGDVTEGLPVDLVLKVGANAPIKFLAQTEARNTTIFAIKTEQSDLVKIFLSQLKTLKGNILVGIKYQQNNDKITRELKGAGSGVAASRFVQACEIDMSGGSSLKN</sequence>
<evidence type="ECO:0000313" key="3">
    <source>
        <dbReference type="EMBL" id="ATF93664.1"/>
    </source>
</evidence>
<evidence type="ECO:0000313" key="5">
    <source>
        <dbReference type="EMBL" id="SQC93436.1"/>
    </source>
</evidence>
<dbReference type="EMBL" id="CP023525">
    <property type="protein sequence ID" value="ATF93664.1"/>
    <property type="molecule type" value="Genomic_DNA"/>
</dbReference>
<dbReference type="Proteomes" id="UP000251197">
    <property type="component" value="Unassembled WGS sequence"/>
</dbReference>
<evidence type="ECO:0000256" key="1">
    <source>
        <dbReference type="SAM" id="SignalP"/>
    </source>
</evidence>
<feature type="chain" id="PRO_5011917494" evidence="1">
    <location>
        <begin position="24"/>
        <end position="175"/>
    </location>
</feature>
<evidence type="ECO:0000313" key="7">
    <source>
        <dbReference type="Proteomes" id="UP000251197"/>
    </source>
</evidence>
<dbReference type="EMBL" id="UAVU01000010">
    <property type="protein sequence ID" value="SQC93436.1"/>
    <property type="molecule type" value="Genomic_DNA"/>
</dbReference>
<proteinExistence type="predicted"/>
<dbReference type="EMBL" id="CP023525">
    <property type="protein sequence ID" value="ATF92820.1"/>
    <property type="molecule type" value="Genomic_DNA"/>
</dbReference>
<name>A0A291E0S5_9ENTR</name>
<dbReference type="Proteomes" id="UP000217979">
    <property type="component" value="Chromosome"/>
</dbReference>
<dbReference type="AlphaFoldDB" id="A0A291E0S5"/>
<evidence type="ECO:0000313" key="4">
    <source>
        <dbReference type="EMBL" id="SQA96708.1"/>
    </source>
</evidence>
<evidence type="ECO:0000313" key="2">
    <source>
        <dbReference type="EMBL" id="ATF92820.1"/>
    </source>
</evidence>